<reference evidence="1 2" key="1">
    <citation type="journal article" date="2019" name="Sci. Rep.">
        <title>A high-quality genome of Eragrostis curvula grass provides insights into Poaceae evolution and supports new strategies to enhance forage quality.</title>
        <authorList>
            <person name="Carballo J."/>
            <person name="Santos B.A.C.M."/>
            <person name="Zappacosta D."/>
            <person name="Garbus I."/>
            <person name="Selva J.P."/>
            <person name="Gallo C.A."/>
            <person name="Diaz A."/>
            <person name="Albertini E."/>
            <person name="Caccamo M."/>
            <person name="Echenique V."/>
        </authorList>
    </citation>
    <scope>NUCLEOTIDE SEQUENCE [LARGE SCALE GENOMIC DNA]</scope>
    <source>
        <strain evidence="2">cv. Victoria</strain>
        <tissue evidence="1">Leaf</tissue>
    </source>
</reference>
<accession>A0A5J9U8T8</accession>
<name>A0A5J9U8T8_9POAL</name>
<gene>
    <name evidence="1" type="ORF">EJB05_36222</name>
</gene>
<sequence length="149" mass="16549">MQVNNKRMIHIYARHARLVQLMDLKLPLCLHNGLMQLTAVRLGTCAIVGPLVWRASASGRETTCRTMGALQSVISSLSREGWHACCPSNKGGTSHLGEEEVVWHSGTEATSQVYHRRRAQRVKQTACRTLLLYVLRSTDSHAIRVTSAS</sequence>
<organism evidence="1 2">
    <name type="scientific">Eragrostis curvula</name>
    <name type="common">weeping love grass</name>
    <dbReference type="NCBI Taxonomy" id="38414"/>
    <lineage>
        <taxon>Eukaryota</taxon>
        <taxon>Viridiplantae</taxon>
        <taxon>Streptophyta</taxon>
        <taxon>Embryophyta</taxon>
        <taxon>Tracheophyta</taxon>
        <taxon>Spermatophyta</taxon>
        <taxon>Magnoliopsida</taxon>
        <taxon>Liliopsida</taxon>
        <taxon>Poales</taxon>
        <taxon>Poaceae</taxon>
        <taxon>PACMAD clade</taxon>
        <taxon>Chloridoideae</taxon>
        <taxon>Eragrostideae</taxon>
        <taxon>Eragrostidinae</taxon>
        <taxon>Eragrostis</taxon>
    </lineage>
</organism>
<evidence type="ECO:0000313" key="1">
    <source>
        <dbReference type="EMBL" id="TVU20035.1"/>
    </source>
</evidence>
<protein>
    <submittedName>
        <fullName evidence="1">Uncharacterized protein</fullName>
    </submittedName>
</protein>
<evidence type="ECO:0000313" key="2">
    <source>
        <dbReference type="Proteomes" id="UP000324897"/>
    </source>
</evidence>
<dbReference type="AlphaFoldDB" id="A0A5J9U8T8"/>
<feature type="non-terminal residue" evidence="1">
    <location>
        <position position="1"/>
    </location>
</feature>
<proteinExistence type="predicted"/>
<comment type="caution">
    <text evidence="1">The sequence shown here is derived from an EMBL/GenBank/DDBJ whole genome shotgun (WGS) entry which is preliminary data.</text>
</comment>
<dbReference type="Proteomes" id="UP000324897">
    <property type="component" value="Chromosome 7"/>
</dbReference>
<dbReference type="EMBL" id="RWGY01000029">
    <property type="protein sequence ID" value="TVU20035.1"/>
    <property type="molecule type" value="Genomic_DNA"/>
</dbReference>
<keyword evidence="2" id="KW-1185">Reference proteome</keyword>
<dbReference type="Gramene" id="TVU20035">
    <property type="protein sequence ID" value="TVU20035"/>
    <property type="gene ID" value="EJB05_36222"/>
</dbReference>